<dbReference type="AlphaFoldDB" id="A0A9D4RUW1"/>
<proteinExistence type="predicted"/>
<organism evidence="1 2">
    <name type="scientific">Dreissena polymorpha</name>
    <name type="common">Zebra mussel</name>
    <name type="synonym">Mytilus polymorpha</name>
    <dbReference type="NCBI Taxonomy" id="45954"/>
    <lineage>
        <taxon>Eukaryota</taxon>
        <taxon>Metazoa</taxon>
        <taxon>Spiralia</taxon>
        <taxon>Lophotrochozoa</taxon>
        <taxon>Mollusca</taxon>
        <taxon>Bivalvia</taxon>
        <taxon>Autobranchia</taxon>
        <taxon>Heteroconchia</taxon>
        <taxon>Euheterodonta</taxon>
        <taxon>Imparidentia</taxon>
        <taxon>Neoheterodontei</taxon>
        <taxon>Myida</taxon>
        <taxon>Dreissenoidea</taxon>
        <taxon>Dreissenidae</taxon>
        <taxon>Dreissena</taxon>
    </lineage>
</organism>
<accession>A0A9D4RUW1</accession>
<name>A0A9D4RUW1_DREPO</name>
<reference evidence="1" key="2">
    <citation type="submission" date="2020-11" db="EMBL/GenBank/DDBJ databases">
        <authorList>
            <person name="McCartney M.A."/>
            <person name="Auch B."/>
            <person name="Kono T."/>
            <person name="Mallez S."/>
            <person name="Becker A."/>
            <person name="Gohl D.M."/>
            <person name="Silverstein K.A.T."/>
            <person name="Koren S."/>
            <person name="Bechman K.B."/>
            <person name="Herman A."/>
            <person name="Abrahante J.E."/>
            <person name="Garbe J."/>
        </authorList>
    </citation>
    <scope>NUCLEOTIDE SEQUENCE</scope>
    <source>
        <strain evidence="1">Duluth1</strain>
        <tissue evidence="1">Whole animal</tissue>
    </source>
</reference>
<protein>
    <submittedName>
        <fullName evidence="1">Uncharacterized protein</fullName>
    </submittedName>
</protein>
<dbReference type="Proteomes" id="UP000828390">
    <property type="component" value="Unassembled WGS sequence"/>
</dbReference>
<dbReference type="EMBL" id="JAIWYP010000001">
    <property type="protein sequence ID" value="KAH3879643.1"/>
    <property type="molecule type" value="Genomic_DNA"/>
</dbReference>
<sequence length="62" mass="6937">MTDIQLGCSSSWITYVVFQIHCVIISRAKDFTVVANNPDVMNGRDVIVQGRSRASLVLNLKR</sequence>
<evidence type="ECO:0000313" key="1">
    <source>
        <dbReference type="EMBL" id="KAH3879643.1"/>
    </source>
</evidence>
<gene>
    <name evidence="1" type="ORF">DPMN_003549</name>
</gene>
<evidence type="ECO:0000313" key="2">
    <source>
        <dbReference type="Proteomes" id="UP000828390"/>
    </source>
</evidence>
<keyword evidence="2" id="KW-1185">Reference proteome</keyword>
<reference evidence="1" key="1">
    <citation type="journal article" date="2019" name="bioRxiv">
        <title>The Genome of the Zebra Mussel, Dreissena polymorpha: A Resource for Invasive Species Research.</title>
        <authorList>
            <person name="McCartney M.A."/>
            <person name="Auch B."/>
            <person name="Kono T."/>
            <person name="Mallez S."/>
            <person name="Zhang Y."/>
            <person name="Obille A."/>
            <person name="Becker A."/>
            <person name="Abrahante J.E."/>
            <person name="Garbe J."/>
            <person name="Badalamenti J.P."/>
            <person name="Herman A."/>
            <person name="Mangelson H."/>
            <person name="Liachko I."/>
            <person name="Sullivan S."/>
            <person name="Sone E.D."/>
            <person name="Koren S."/>
            <person name="Silverstein K.A.T."/>
            <person name="Beckman K.B."/>
            <person name="Gohl D.M."/>
        </authorList>
    </citation>
    <scope>NUCLEOTIDE SEQUENCE</scope>
    <source>
        <strain evidence="1">Duluth1</strain>
        <tissue evidence="1">Whole animal</tissue>
    </source>
</reference>
<comment type="caution">
    <text evidence="1">The sequence shown here is derived from an EMBL/GenBank/DDBJ whole genome shotgun (WGS) entry which is preliminary data.</text>
</comment>